<dbReference type="Pfam" id="PF00083">
    <property type="entry name" value="Sugar_tr"/>
    <property type="match status" value="1"/>
</dbReference>
<dbReference type="InterPro" id="IPR003663">
    <property type="entry name" value="Sugar/inositol_transpt"/>
</dbReference>
<evidence type="ECO:0000256" key="5">
    <source>
        <dbReference type="ARBA" id="ARBA00023180"/>
    </source>
</evidence>
<dbReference type="GO" id="GO:0022857">
    <property type="term" value="F:transmembrane transporter activity"/>
    <property type="evidence" value="ECO:0007669"/>
    <property type="project" value="InterPro"/>
</dbReference>
<dbReference type="AlphaFoldDB" id="A0A834Y0Y7"/>
<evidence type="ECO:0000256" key="6">
    <source>
        <dbReference type="SAM" id="Phobius"/>
    </source>
</evidence>
<dbReference type="SUPFAM" id="SSF103473">
    <property type="entry name" value="MFS general substrate transporter"/>
    <property type="match status" value="1"/>
</dbReference>
<evidence type="ECO:0000256" key="1">
    <source>
        <dbReference type="ARBA" id="ARBA00004141"/>
    </source>
</evidence>
<evidence type="ECO:0000313" key="8">
    <source>
        <dbReference type="EMBL" id="KAF7995693.1"/>
    </source>
</evidence>
<accession>A0A834Y0Y7</accession>
<dbReference type="FunFam" id="1.20.1250.20:FF:000249">
    <property type="entry name" value="facilitated trehalose transporter Tret1"/>
    <property type="match status" value="1"/>
</dbReference>
<feature type="transmembrane region" description="Helical" evidence="6">
    <location>
        <begin position="390"/>
        <end position="410"/>
    </location>
</feature>
<feature type="transmembrane region" description="Helical" evidence="6">
    <location>
        <begin position="323"/>
        <end position="342"/>
    </location>
</feature>
<dbReference type="PANTHER" id="PTHR48021:SF32">
    <property type="entry name" value="FACILITATED TREHALOSE TRANSPORTER TRET1-2 HOMOLOG-LIKE PROTEIN"/>
    <property type="match status" value="1"/>
</dbReference>
<feature type="transmembrane region" description="Helical" evidence="6">
    <location>
        <begin position="88"/>
        <end position="106"/>
    </location>
</feature>
<keyword evidence="4 6" id="KW-0472">Membrane</keyword>
<evidence type="ECO:0000259" key="7">
    <source>
        <dbReference type="PROSITE" id="PS50850"/>
    </source>
</evidence>
<reference evidence="8 9" key="1">
    <citation type="submission" date="2020-08" db="EMBL/GenBank/DDBJ databases">
        <title>Aphidius gifuensis genome sequencing and assembly.</title>
        <authorList>
            <person name="Du Z."/>
        </authorList>
    </citation>
    <scope>NUCLEOTIDE SEQUENCE [LARGE SCALE GENOMIC DNA]</scope>
    <source>
        <strain evidence="8">YNYX2018</strain>
        <tissue evidence="8">Adults</tissue>
    </source>
</reference>
<comment type="caution">
    <text evidence="8">The sequence shown here is derived from an EMBL/GenBank/DDBJ whole genome shotgun (WGS) entry which is preliminary data.</text>
</comment>
<proteinExistence type="predicted"/>
<dbReference type="GO" id="GO:0016020">
    <property type="term" value="C:membrane"/>
    <property type="evidence" value="ECO:0007669"/>
    <property type="project" value="UniProtKB-SubCell"/>
</dbReference>
<feature type="transmembrane region" description="Helical" evidence="6">
    <location>
        <begin position="294"/>
        <end position="316"/>
    </location>
</feature>
<feature type="transmembrane region" description="Helical" evidence="6">
    <location>
        <begin position="354"/>
        <end position="378"/>
    </location>
</feature>
<feature type="transmembrane region" description="Helical" evidence="6">
    <location>
        <begin position="145"/>
        <end position="164"/>
    </location>
</feature>
<dbReference type="EMBL" id="JACMRX010000002">
    <property type="protein sequence ID" value="KAF7995693.1"/>
    <property type="molecule type" value="Genomic_DNA"/>
</dbReference>
<keyword evidence="9" id="KW-1185">Reference proteome</keyword>
<dbReference type="InterPro" id="IPR036259">
    <property type="entry name" value="MFS_trans_sf"/>
</dbReference>
<organism evidence="8 9">
    <name type="scientific">Aphidius gifuensis</name>
    <name type="common">Parasitoid wasp</name>
    <dbReference type="NCBI Taxonomy" id="684658"/>
    <lineage>
        <taxon>Eukaryota</taxon>
        <taxon>Metazoa</taxon>
        <taxon>Ecdysozoa</taxon>
        <taxon>Arthropoda</taxon>
        <taxon>Hexapoda</taxon>
        <taxon>Insecta</taxon>
        <taxon>Pterygota</taxon>
        <taxon>Neoptera</taxon>
        <taxon>Endopterygota</taxon>
        <taxon>Hymenoptera</taxon>
        <taxon>Apocrita</taxon>
        <taxon>Ichneumonoidea</taxon>
        <taxon>Braconidae</taxon>
        <taxon>Aphidiinae</taxon>
        <taxon>Aphidius</taxon>
    </lineage>
</organism>
<feature type="domain" description="Major facilitator superfamily (MFS) profile" evidence="7">
    <location>
        <begin position="23"/>
        <end position="445"/>
    </location>
</feature>
<evidence type="ECO:0000256" key="2">
    <source>
        <dbReference type="ARBA" id="ARBA00022692"/>
    </source>
</evidence>
<name>A0A834Y0Y7_APHGI</name>
<dbReference type="InterPro" id="IPR050549">
    <property type="entry name" value="MFS_Trehalose_Transporter"/>
</dbReference>
<feature type="transmembrane region" description="Helical" evidence="6">
    <location>
        <begin position="170"/>
        <end position="191"/>
    </location>
</feature>
<feature type="transmembrane region" description="Helical" evidence="6">
    <location>
        <begin position="422"/>
        <end position="441"/>
    </location>
</feature>
<dbReference type="PANTHER" id="PTHR48021">
    <property type="match status" value="1"/>
</dbReference>
<dbReference type="PRINTS" id="PR00171">
    <property type="entry name" value="SUGRTRNSPORT"/>
</dbReference>
<gene>
    <name evidence="8" type="ORF">HCN44_006800</name>
</gene>
<feature type="transmembrane region" description="Helical" evidence="6">
    <location>
        <begin position="112"/>
        <end position="133"/>
    </location>
</feature>
<keyword evidence="2 6" id="KW-0812">Transmembrane</keyword>
<sequence length="515" mass="56026">MMLSRTKFWWKILSEADAKSIGVGIAAHSGQISVGLSQGFSAVLIPKLLDDNFATIAEGSWIASLGVISNPLGALIAGSTAEYFGRRAAIALATLPHAAGWLLIALSTNVPMLYTGRFISGIGTGMANALYLYVTETAAPHQRAWLASSGPILVSLGVLGSYVLGALTTWQYTAAISIIPSILSLALVKFLPESPAWLARHGHLNEAKKSLLWLRGPGISYENEYKELCGDASIERRKKNSKIKLKTALLLPNVWKPFLILIIFFCLQQLSGIYIILFYAVNVLKEFGADIDEYIGSIAIGLVRLVASIIGAFLAGHFGRRPLACTSAIGMTISSILVVLSMKYNNYFLFIPKTLPIICIGCHVAFSMIGFLTLPWVLSSELYSLRFRGSLGGLTTGIAQIMTFGAIKTYPLISGNIGLDNTMMIFSISSIIGAIFSITILPETKNVTLEEIERRFSSSNFNNTNHNNNILFVEEFNNNNIVEVNKIGIDNITFDISDEGRVIVVKNNQLTEIVC</sequence>
<protein>
    <recommendedName>
        <fullName evidence="7">Major facilitator superfamily (MFS) profile domain-containing protein</fullName>
    </recommendedName>
</protein>
<keyword evidence="3 6" id="KW-1133">Transmembrane helix</keyword>
<dbReference type="PROSITE" id="PS50850">
    <property type="entry name" value="MFS"/>
    <property type="match status" value="1"/>
</dbReference>
<dbReference type="InterPro" id="IPR020846">
    <property type="entry name" value="MFS_dom"/>
</dbReference>
<dbReference type="Gene3D" id="1.20.1250.20">
    <property type="entry name" value="MFS general substrate transporter like domains"/>
    <property type="match status" value="1"/>
</dbReference>
<evidence type="ECO:0000256" key="3">
    <source>
        <dbReference type="ARBA" id="ARBA00022989"/>
    </source>
</evidence>
<dbReference type="Proteomes" id="UP000639338">
    <property type="component" value="Unassembled WGS sequence"/>
</dbReference>
<evidence type="ECO:0000256" key="4">
    <source>
        <dbReference type="ARBA" id="ARBA00023136"/>
    </source>
</evidence>
<feature type="transmembrane region" description="Helical" evidence="6">
    <location>
        <begin position="258"/>
        <end position="282"/>
    </location>
</feature>
<comment type="subcellular location">
    <subcellularLocation>
        <location evidence="1">Membrane</location>
        <topology evidence="1">Multi-pass membrane protein</topology>
    </subcellularLocation>
</comment>
<dbReference type="InterPro" id="IPR005828">
    <property type="entry name" value="MFS_sugar_transport-like"/>
</dbReference>
<evidence type="ECO:0000313" key="9">
    <source>
        <dbReference type="Proteomes" id="UP000639338"/>
    </source>
</evidence>
<dbReference type="OrthoDB" id="6612291at2759"/>
<keyword evidence="5" id="KW-0325">Glycoprotein</keyword>